<dbReference type="InterPro" id="IPR006818">
    <property type="entry name" value="ASF1-like"/>
</dbReference>
<dbReference type="GO" id="GO:0005634">
    <property type="term" value="C:nucleus"/>
    <property type="evidence" value="ECO:0007669"/>
    <property type="project" value="UniProtKB-SubCell"/>
</dbReference>
<name>A0A6M2CN64_RHIMP</name>
<evidence type="ECO:0000256" key="5">
    <source>
        <dbReference type="ARBA" id="ARBA00023186"/>
    </source>
</evidence>
<dbReference type="AlphaFoldDB" id="A0A6M2CN64"/>
<keyword evidence="3" id="KW-0805">Transcription regulation</keyword>
<evidence type="ECO:0000256" key="2">
    <source>
        <dbReference type="ARBA" id="ARBA00006051"/>
    </source>
</evidence>
<dbReference type="GO" id="GO:0006335">
    <property type="term" value="P:DNA replication-dependent chromatin assembly"/>
    <property type="evidence" value="ECO:0007669"/>
    <property type="project" value="TreeGrafter"/>
</dbReference>
<evidence type="ECO:0000256" key="3">
    <source>
        <dbReference type="ARBA" id="ARBA00023015"/>
    </source>
</evidence>
<dbReference type="EMBL" id="GHWJ01002267">
    <property type="protein sequence ID" value="NOV35004.1"/>
    <property type="molecule type" value="Transcribed_RNA"/>
</dbReference>
<dbReference type="PANTHER" id="PTHR12040">
    <property type="entry name" value="ANTI-SILENCING PROTEIN 1"/>
    <property type="match status" value="1"/>
</dbReference>
<dbReference type="GO" id="GO:0000785">
    <property type="term" value="C:chromatin"/>
    <property type="evidence" value="ECO:0007669"/>
    <property type="project" value="TreeGrafter"/>
</dbReference>
<keyword evidence="4" id="KW-0804">Transcription</keyword>
<keyword evidence="6" id="KW-0539">Nucleus</keyword>
<dbReference type="GO" id="GO:0042393">
    <property type="term" value="F:histone binding"/>
    <property type="evidence" value="ECO:0007669"/>
    <property type="project" value="TreeGrafter"/>
</dbReference>
<dbReference type="Pfam" id="PF04729">
    <property type="entry name" value="ASF1_hist_chap"/>
    <property type="match status" value="1"/>
</dbReference>
<evidence type="ECO:0000256" key="6">
    <source>
        <dbReference type="ARBA" id="ARBA00023242"/>
    </source>
</evidence>
<dbReference type="InterPro" id="IPR036747">
    <property type="entry name" value="ASF1-like_sf"/>
</dbReference>
<sequence length="202" mass="22989">MAKVHVCNVVVLDNPSLFFNPFQFEITFECIEDLKEDLEWRIIYVGSAESEDYDQILDTVYVGPVPEGRHMFVFQADPPDPNKIPVQDAVGVTVVLLTCSYRNREFIRVGYYVNNEYTDPELKENPPSTPQFDKLQRNILATNPRVTRFKIDWDDNPGVENIPPCSSNVDFNQMPTTVSEDSIGPLLKAPVLNDSNQSMEVV</sequence>
<evidence type="ECO:0000256" key="1">
    <source>
        <dbReference type="ARBA" id="ARBA00004123"/>
    </source>
</evidence>
<dbReference type="OrthoDB" id="29755at2759"/>
<dbReference type="PANTHER" id="PTHR12040:SF0">
    <property type="entry name" value="HISTONE CHAPERONE ASF1"/>
    <property type="match status" value="1"/>
</dbReference>
<reference evidence="7" key="1">
    <citation type="submission" date="2019-09" db="EMBL/GenBank/DDBJ databases">
        <title>Organ-specific transcriptomic study of the physiology of the cattle tick, Rhipicephalus microplus.</title>
        <authorList>
            <person name="Tirloni L."/>
            <person name="Braz G."/>
            <person name="Gandara A.C.P."/>
            <person name="Sabadin G.A."/>
            <person name="da Silva R.M."/>
            <person name="Guizzo M.G."/>
            <person name="Machado J.A."/>
            <person name="Costa E.P."/>
            <person name="Gomes H.F."/>
            <person name="Moraes J."/>
            <person name="Mota M.B.S."/>
            <person name="Mesquita R.D."/>
            <person name="Alvarenga P.H."/>
            <person name="Alves F."/>
            <person name="Seixas A."/>
            <person name="da Fonseca R.N."/>
            <person name="Fogaca A."/>
            <person name="Logullo C."/>
            <person name="Tanaka A."/>
            <person name="Daffre S."/>
            <person name="Termignoni C."/>
            <person name="Vaz I.S.Jr."/>
            <person name="Oliveira P.L."/>
            <person name="Ribeiro J.M."/>
        </authorList>
    </citation>
    <scope>NUCLEOTIDE SEQUENCE</scope>
    <source>
        <strain evidence="7">Porto Alegre</strain>
    </source>
</reference>
<evidence type="ECO:0000313" key="7">
    <source>
        <dbReference type="EMBL" id="NOV35004.1"/>
    </source>
</evidence>
<comment type="similarity">
    <text evidence="2">Belongs to the ASF1 family.</text>
</comment>
<evidence type="ECO:0000256" key="4">
    <source>
        <dbReference type="ARBA" id="ARBA00023163"/>
    </source>
</evidence>
<proteinExistence type="inferred from homology"/>
<organism evidence="7">
    <name type="scientific">Rhipicephalus microplus</name>
    <name type="common">Cattle tick</name>
    <name type="synonym">Boophilus microplus</name>
    <dbReference type="NCBI Taxonomy" id="6941"/>
    <lineage>
        <taxon>Eukaryota</taxon>
        <taxon>Metazoa</taxon>
        <taxon>Ecdysozoa</taxon>
        <taxon>Arthropoda</taxon>
        <taxon>Chelicerata</taxon>
        <taxon>Arachnida</taxon>
        <taxon>Acari</taxon>
        <taxon>Parasitiformes</taxon>
        <taxon>Ixodida</taxon>
        <taxon>Ixodoidea</taxon>
        <taxon>Ixodidae</taxon>
        <taxon>Rhipicephalinae</taxon>
        <taxon>Rhipicephalus</taxon>
        <taxon>Boophilus</taxon>
    </lineage>
</organism>
<comment type="subcellular location">
    <subcellularLocation>
        <location evidence="1">Nucleus</location>
    </subcellularLocation>
</comment>
<dbReference type="VEuPathDB" id="VectorBase:LOC119181327"/>
<dbReference type="SUPFAM" id="SSF101546">
    <property type="entry name" value="ASF1-like"/>
    <property type="match status" value="1"/>
</dbReference>
<accession>A0A6M2CN64</accession>
<keyword evidence="5" id="KW-0143">Chaperone</keyword>
<protein>
    <submittedName>
        <fullName evidence="7">Putative asf1 like histone chaperone</fullName>
    </submittedName>
</protein>
<dbReference type="Gene3D" id="2.60.40.1490">
    <property type="entry name" value="Histone chaperone ASF1-like"/>
    <property type="match status" value="1"/>
</dbReference>
<dbReference type="FunFam" id="2.60.40.1490:FF:000001">
    <property type="entry name" value="Histone chaperone ASF1"/>
    <property type="match status" value="1"/>
</dbReference>